<organism evidence="3 4">
    <name type="scientific">Magallana gigas</name>
    <name type="common">Pacific oyster</name>
    <name type="synonym">Crassostrea gigas</name>
    <dbReference type="NCBI Taxonomy" id="29159"/>
    <lineage>
        <taxon>Eukaryota</taxon>
        <taxon>Metazoa</taxon>
        <taxon>Spiralia</taxon>
        <taxon>Lophotrochozoa</taxon>
        <taxon>Mollusca</taxon>
        <taxon>Bivalvia</taxon>
        <taxon>Autobranchia</taxon>
        <taxon>Pteriomorphia</taxon>
        <taxon>Ostreida</taxon>
        <taxon>Ostreoidea</taxon>
        <taxon>Ostreidae</taxon>
        <taxon>Magallana</taxon>
    </lineage>
</organism>
<evidence type="ECO:0000313" key="4">
    <source>
        <dbReference type="Proteomes" id="UP000005408"/>
    </source>
</evidence>
<evidence type="ECO:0000313" key="3">
    <source>
        <dbReference type="EnsemblMetazoa" id="G26847.1:cds"/>
    </source>
</evidence>
<feature type="region of interest" description="Disordered" evidence="1">
    <location>
        <begin position="65"/>
        <end position="86"/>
    </location>
</feature>
<proteinExistence type="predicted"/>
<keyword evidence="2" id="KW-0732">Signal</keyword>
<feature type="chain" id="PRO_5036471237" evidence="2">
    <location>
        <begin position="19"/>
        <end position="153"/>
    </location>
</feature>
<dbReference type="EnsemblMetazoa" id="G26847.1">
    <property type="protein sequence ID" value="G26847.1:cds"/>
    <property type="gene ID" value="G26847"/>
</dbReference>
<name>A0A8W8L6J6_MAGGI</name>
<evidence type="ECO:0000256" key="1">
    <source>
        <dbReference type="SAM" id="MobiDB-lite"/>
    </source>
</evidence>
<accession>A0A8W8L6J6</accession>
<sequence length="153" mass="17426">MRLVYIFCILSVCHVSFSQRMPDERNVRNRKRGRSGRFRGRFFLQTGEGNNWQMQFNNLSRGRFGNRNHPPWGPRKPRPENLTGTSPFGISDLAGTGAGPDFGPQERLASFGGPASMLSDAFCYYCCRIPWHMYNYCVRRFCIGGGPNCRAFG</sequence>
<reference evidence="3" key="1">
    <citation type="submission" date="2022-08" db="UniProtKB">
        <authorList>
            <consortium name="EnsemblMetazoa"/>
        </authorList>
    </citation>
    <scope>IDENTIFICATION</scope>
    <source>
        <strain evidence="3">05x7-T-G4-1.051#20</strain>
    </source>
</reference>
<protein>
    <submittedName>
        <fullName evidence="3">Uncharacterized protein</fullName>
    </submittedName>
</protein>
<evidence type="ECO:0000256" key="2">
    <source>
        <dbReference type="SAM" id="SignalP"/>
    </source>
</evidence>
<feature type="signal peptide" evidence="2">
    <location>
        <begin position="1"/>
        <end position="18"/>
    </location>
</feature>
<dbReference type="AlphaFoldDB" id="A0A8W8L6J6"/>
<dbReference type="Proteomes" id="UP000005408">
    <property type="component" value="Unassembled WGS sequence"/>
</dbReference>
<keyword evidence="4" id="KW-1185">Reference proteome</keyword>